<sequence length="81" mass="9697">MIPDDRTKVDRWFPDNDLGFSTDEFRLFETMILPSSPILLQFIPIYGIRFHFVNTSVTNPITVFYSILHNYRQDKWNWVGI</sequence>
<reference evidence="1 2" key="2">
    <citation type="journal article" date="2022" name="Mol. Ecol. Resour.">
        <title>The genomes of chicory, endive, great burdock and yacon provide insights into Asteraceae paleo-polyploidization history and plant inulin production.</title>
        <authorList>
            <person name="Fan W."/>
            <person name="Wang S."/>
            <person name="Wang H."/>
            <person name="Wang A."/>
            <person name="Jiang F."/>
            <person name="Liu H."/>
            <person name="Zhao H."/>
            <person name="Xu D."/>
            <person name="Zhang Y."/>
        </authorList>
    </citation>
    <scope>NUCLEOTIDE SEQUENCE [LARGE SCALE GENOMIC DNA]</scope>
    <source>
        <strain evidence="2">cv. Niubang</strain>
    </source>
</reference>
<proteinExistence type="predicted"/>
<keyword evidence="2" id="KW-1185">Reference proteome</keyword>
<evidence type="ECO:0000313" key="1">
    <source>
        <dbReference type="EMBL" id="KAI3673700.1"/>
    </source>
</evidence>
<dbReference type="EMBL" id="CM042061">
    <property type="protein sequence ID" value="KAI3673700.1"/>
    <property type="molecule type" value="Genomic_DNA"/>
</dbReference>
<dbReference type="Proteomes" id="UP001055879">
    <property type="component" value="Linkage Group LG15"/>
</dbReference>
<name>A0ACB8XU78_ARCLA</name>
<comment type="caution">
    <text evidence="1">The sequence shown here is derived from an EMBL/GenBank/DDBJ whole genome shotgun (WGS) entry which is preliminary data.</text>
</comment>
<organism evidence="1 2">
    <name type="scientific">Arctium lappa</name>
    <name type="common">Greater burdock</name>
    <name type="synonym">Lappa major</name>
    <dbReference type="NCBI Taxonomy" id="4217"/>
    <lineage>
        <taxon>Eukaryota</taxon>
        <taxon>Viridiplantae</taxon>
        <taxon>Streptophyta</taxon>
        <taxon>Embryophyta</taxon>
        <taxon>Tracheophyta</taxon>
        <taxon>Spermatophyta</taxon>
        <taxon>Magnoliopsida</taxon>
        <taxon>eudicotyledons</taxon>
        <taxon>Gunneridae</taxon>
        <taxon>Pentapetalae</taxon>
        <taxon>asterids</taxon>
        <taxon>campanulids</taxon>
        <taxon>Asterales</taxon>
        <taxon>Asteraceae</taxon>
        <taxon>Carduoideae</taxon>
        <taxon>Cardueae</taxon>
        <taxon>Arctiinae</taxon>
        <taxon>Arctium</taxon>
    </lineage>
</organism>
<reference evidence="2" key="1">
    <citation type="journal article" date="2022" name="Mol. Ecol. Resour.">
        <title>The genomes of chicory, endive, great burdock and yacon provide insights into Asteraceae palaeo-polyploidization history and plant inulin production.</title>
        <authorList>
            <person name="Fan W."/>
            <person name="Wang S."/>
            <person name="Wang H."/>
            <person name="Wang A."/>
            <person name="Jiang F."/>
            <person name="Liu H."/>
            <person name="Zhao H."/>
            <person name="Xu D."/>
            <person name="Zhang Y."/>
        </authorList>
    </citation>
    <scope>NUCLEOTIDE SEQUENCE [LARGE SCALE GENOMIC DNA]</scope>
    <source>
        <strain evidence="2">cv. Niubang</strain>
    </source>
</reference>
<evidence type="ECO:0000313" key="2">
    <source>
        <dbReference type="Proteomes" id="UP001055879"/>
    </source>
</evidence>
<gene>
    <name evidence="1" type="ORF">L6452_39827</name>
</gene>
<protein>
    <submittedName>
        <fullName evidence="1">Uncharacterized protein</fullName>
    </submittedName>
</protein>
<accession>A0ACB8XU78</accession>